<dbReference type="PRINTS" id="PR00080">
    <property type="entry name" value="SDRFAMILY"/>
</dbReference>
<dbReference type="EMBL" id="BMZF01000011">
    <property type="protein sequence ID" value="GHA61634.1"/>
    <property type="molecule type" value="Genomic_DNA"/>
</dbReference>
<comment type="caution">
    <text evidence="3">The sequence shown here is derived from an EMBL/GenBank/DDBJ whole genome shotgun (WGS) entry which is preliminary data.</text>
</comment>
<accession>A0ABQ3DAR1</accession>
<keyword evidence="4" id="KW-1185">Reference proteome</keyword>
<dbReference type="SUPFAM" id="SSF51735">
    <property type="entry name" value="NAD(P)-binding Rossmann-fold domains"/>
    <property type="match status" value="1"/>
</dbReference>
<evidence type="ECO:0000313" key="4">
    <source>
        <dbReference type="Proteomes" id="UP000634455"/>
    </source>
</evidence>
<comment type="similarity">
    <text evidence="1">Belongs to the short-chain dehydrogenases/reductases (SDR) family.</text>
</comment>
<name>A0ABQ3DAR1_9RHOB</name>
<dbReference type="CDD" id="cd05233">
    <property type="entry name" value="SDR_c"/>
    <property type="match status" value="1"/>
</dbReference>
<protein>
    <submittedName>
        <fullName evidence="3">Dehydrogenase</fullName>
    </submittedName>
</protein>
<dbReference type="PANTHER" id="PTHR42760">
    <property type="entry name" value="SHORT-CHAIN DEHYDROGENASES/REDUCTASES FAMILY MEMBER"/>
    <property type="match status" value="1"/>
</dbReference>
<sequence length="251" mass="26533">MGRLDGKTAVITGAAQGIGALMAKAMADEGAKVLVTDVQDTANAVKAITDAGGCAQGMKVDVTNNDDLKAMVETATRDLGRLDIMVNNASIFATLTPKPFFEIDDDEFDMIMRVNARGVHQVMRAIVPTMIKAGGGKVVNIASGTFYYGPPGLSHYTASKGAVIALTRCHGRELGDKNIQVNAIAPGLTESEGIIANKGFDMARTPTVQSRSIKREMLPEDLLGTLLYLTSQDSNFVTGQTLNVDGGKINI</sequence>
<dbReference type="PROSITE" id="PS00061">
    <property type="entry name" value="ADH_SHORT"/>
    <property type="match status" value="1"/>
</dbReference>
<dbReference type="Gene3D" id="3.40.50.720">
    <property type="entry name" value="NAD(P)-binding Rossmann-like Domain"/>
    <property type="match status" value="1"/>
</dbReference>
<dbReference type="Pfam" id="PF13561">
    <property type="entry name" value="adh_short_C2"/>
    <property type="match status" value="1"/>
</dbReference>
<dbReference type="InterPro" id="IPR002347">
    <property type="entry name" value="SDR_fam"/>
</dbReference>
<dbReference type="InterPro" id="IPR036291">
    <property type="entry name" value="NAD(P)-bd_dom_sf"/>
</dbReference>
<evidence type="ECO:0000313" key="3">
    <source>
        <dbReference type="EMBL" id="GHA61634.1"/>
    </source>
</evidence>
<keyword evidence="2" id="KW-0560">Oxidoreductase</keyword>
<reference evidence="4" key="1">
    <citation type="journal article" date="2019" name="Int. J. Syst. Evol. Microbiol.">
        <title>The Global Catalogue of Microorganisms (GCM) 10K type strain sequencing project: providing services to taxonomists for standard genome sequencing and annotation.</title>
        <authorList>
            <consortium name="The Broad Institute Genomics Platform"/>
            <consortium name="The Broad Institute Genome Sequencing Center for Infectious Disease"/>
            <person name="Wu L."/>
            <person name="Ma J."/>
        </authorList>
    </citation>
    <scope>NUCLEOTIDE SEQUENCE [LARGE SCALE GENOMIC DNA]</scope>
    <source>
        <strain evidence="4">KCTC 32465</strain>
    </source>
</reference>
<gene>
    <name evidence="3" type="ORF">GCM10008927_28990</name>
</gene>
<dbReference type="InterPro" id="IPR020904">
    <property type="entry name" value="Sc_DH/Rdtase_CS"/>
</dbReference>
<proteinExistence type="inferred from homology"/>
<evidence type="ECO:0000256" key="1">
    <source>
        <dbReference type="ARBA" id="ARBA00006484"/>
    </source>
</evidence>
<organism evidence="3 4">
    <name type="scientific">Paramylibacter ulvae</name>
    <dbReference type="NCBI Taxonomy" id="1651968"/>
    <lineage>
        <taxon>Bacteria</taxon>
        <taxon>Pseudomonadati</taxon>
        <taxon>Pseudomonadota</taxon>
        <taxon>Alphaproteobacteria</taxon>
        <taxon>Rhodobacterales</taxon>
        <taxon>Paracoccaceae</taxon>
        <taxon>Paramylibacter</taxon>
    </lineage>
</organism>
<evidence type="ECO:0000256" key="2">
    <source>
        <dbReference type="ARBA" id="ARBA00023002"/>
    </source>
</evidence>
<dbReference type="RefSeq" id="WP_189641462.1">
    <property type="nucleotide sequence ID" value="NZ_BMZF01000011.1"/>
</dbReference>
<dbReference type="PRINTS" id="PR00081">
    <property type="entry name" value="GDHRDH"/>
</dbReference>
<dbReference type="Proteomes" id="UP000634455">
    <property type="component" value="Unassembled WGS sequence"/>
</dbReference>
<dbReference type="PANTHER" id="PTHR42760:SF133">
    <property type="entry name" value="3-OXOACYL-[ACYL-CARRIER-PROTEIN] REDUCTASE"/>
    <property type="match status" value="1"/>
</dbReference>